<dbReference type="EMBL" id="CAJVRM010000361">
    <property type="protein sequence ID" value="CAG8980131.1"/>
    <property type="molecule type" value="Genomic_DNA"/>
</dbReference>
<keyword evidence="1" id="KW-1133">Transmembrane helix</keyword>
<feature type="transmembrane region" description="Helical" evidence="1">
    <location>
        <begin position="12"/>
        <end position="32"/>
    </location>
</feature>
<proteinExistence type="predicted"/>
<gene>
    <name evidence="2" type="ORF">HYALB_00011663</name>
</gene>
<keyword evidence="1" id="KW-0812">Transmembrane</keyword>
<organism evidence="2 3">
    <name type="scientific">Hymenoscyphus albidus</name>
    <dbReference type="NCBI Taxonomy" id="595503"/>
    <lineage>
        <taxon>Eukaryota</taxon>
        <taxon>Fungi</taxon>
        <taxon>Dikarya</taxon>
        <taxon>Ascomycota</taxon>
        <taxon>Pezizomycotina</taxon>
        <taxon>Leotiomycetes</taxon>
        <taxon>Helotiales</taxon>
        <taxon>Helotiaceae</taxon>
        <taxon>Hymenoscyphus</taxon>
    </lineage>
</organism>
<name>A0A9N9QAH5_9HELO</name>
<evidence type="ECO:0000313" key="3">
    <source>
        <dbReference type="Proteomes" id="UP000701801"/>
    </source>
</evidence>
<dbReference type="Proteomes" id="UP000701801">
    <property type="component" value="Unassembled WGS sequence"/>
</dbReference>
<comment type="caution">
    <text evidence="2">The sequence shown here is derived from an EMBL/GenBank/DDBJ whole genome shotgun (WGS) entry which is preliminary data.</text>
</comment>
<keyword evidence="1" id="KW-0472">Membrane</keyword>
<protein>
    <submittedName>
        <fullName evidence="2">Uncharacterized protein</fullName>
    </submittedName>
</protein>
<evidence type="ECO:0000313" key="2">
    <source>
        <dbReference type="EMBL" id="CAG8980131.1"/>
    </source>
</evidence>
<accession>A0A9N9QAH5</accession>
<sequence length="66" mass="7514">MTTPLQTQLGILFGFLGAILLFILGFSIVWQIRSKREAVREQERKKRICDMGFGHKGYGENDAVEV</sequence>
<dbReference type="AlphaFoldDB" id="A0A9N9QAH5"/>
<evidence type="ECO:0000256" key="1">
    <source>
        <dbReference type="SAM" id="Phobius"/>
    </source>
</evidence>
<keyword evidence="3" id="KW-1185">Reference proteome</keyword>
<reference evidence="2" key="1">
    <citation type="submission" date="2021-07" db="EMBL/GenBank/DDBJ databases">
        <authorList>
            <person name="Durling M."/>
        </authorList>
    </citation>
    <scope>NUCLEOTIDE SEQUENCE</scope>
</reference>